<reference evidence="1" key="1">
    <citation type="submission" date="2021-10" db="EMBL/GenBank/DDBJ databases">
        <title>Streptomonospora sp. nov., isolated from mangrove soil.</title>
        <authorList>
            <person name="Chen X."/>
            <person name="Ge X."/>
            <person name="Liu W."/>
        </authorList>
    </citation>
    <scope>NUCLEOTIDE SEQUENCE</scope>
    <source>
        <strain evidence="1">S1-112</strain>
    </source>
</reference>
<sequence>MTHSTVTPQDAAALAERLLRGPDPAFDRPAAILAHPEGRGPLERRAALRPLHDAIVARVGPPTLLGGTDHGPSVRWGTDQRTLLLSGDSVGAALSVHEARAFAEREYAEFVAGGLPYAWALDRGSPLGPDRRLIDSSMARSCSWQGAEERLALLLASWVEQLPVQAPGDWLSFRLRAERTPPLDLVVSYDPRETGGELRAVVPSGRLTLEGAARMRRAGWQGLDDHGRWHVALPETDPRAPARLAGAVTARVRSGPFDYPGDVFATAFSVGDHGTLVVPGLGFEVTLSRDPY</sequence>
<name>A0A9X3NME8_9ACTN</name>
<evidence type="ECO:0000313" key="2">
    <source>
        <dbReference type="Proteomes" id="UP001140076"/>
    </source>
</evidence>
<accession>A0A9X3NME8</accession>
<keyword evidence="2" id="KW-1185">Reference proteome</keyword>
<protein>
    <submittedName>
        <fullName evidence="1">Uncharacterized protein</fullName>
    </submittedName>
</protein>
<dbReference type="EMBL" id="JAJAQC010000003">
    <property type="protein sequence ID" value="MDA0563180.1"/>
    <property type="molecule type" value="Genomic_DNA"/>
</dbReference>
<dbReference type="AlphaFoldDB" id="A0A9X3NME8"/>
<proteinExistence type="predicted"/>
<comment type="caution">
    <text evidence="1">The sequence shown here is derived from an EMBL/GenBank/DDBJ whole genome shotgun (WGS) entry which is preliminary data.</text>
</comment>
<gene>
    <name evidence="1" type="ORF">LG943_02375</name>
</gene>
<dbReference type="Proteomes" id="UP001140076">
    <property type="component" value="Unassembled WGS sequence"/>
</dbReference>
<organism evidence="1 2">
    <name type="scientific">Streptomonospora mangrovi</name>
    <dbReference type="NCBI Taxonomy" id="2883123"/>
    <lineage>
        <taxon>Bacteria</taxon>
        <taxon>Bacillati</taxon>
        <taxon>Actinomycetota</taxon>
        <taxon>Actinomycetes</taxon>
        <taxon>Streptosporangiales</taxon>
        <taxon>Nocardiopsidaceae</taxon>
        <taxon>Streptomonospora</taxon>
    </lineage>
</organism>
<dbReference type="RefSeq" id="WP_270070465.1">
    <property type="nucleotide sequence ID" value="NZ_JAJAQC010000003.1"/>
</dbReference>
<evidence type="ECO:0000313" key="1">
    <source>
        <dbReference type="EMBL" id="MDA0563180.1"/>
    </source>
</evidence>